<comment type="similarity">
    <text evidence="1">Belongs to the bacterial sugar transferase family.</text>
</comment>
<evidence type="ECO:0000259" key="3">
    <source>
        <dbReference type="Pfam" id="PF02397"/>
    </source>
</evidence>
<gene>
    <name evidence="4" type="ORF">BE08_15020</name>
</gene>
<proteinExistence type="inferred from homology"/>
<evidence type="ECO:0000256" key="1">
    <source>
        <dbReference type="ARBA" id="ARBA00006464"/>
    </source>
</evidence>
<name>A0A150PQC8_SORCE</name>
<dbReference type="PANTHER" id="PTHR30576">
    <property type="entry name" value="COLANIC BIOSYNTHESIS UDP-GLUCOSE LIPID CARRIER TRANSFERASE"/>
    <property type="match status" value="1"/>
</dbReference>
<feature type="transmembrane region" description="Helical" evidence="2">
    <location>
        <begin position="50"/>
        <end position="71"/>
    </location>
</feature>
<feature type="domain" description="Bacterial sugar transferase" evidence="3">
    <location>
        <begin position="45"/>
        <end position="231"/>
    </location>
</feature>
<evidence type="ECO:0000256" key="2">
    <source>
        <dbReference type="SAM" id="Phobius"/>
    </source>
</evidence>
<dbReference type="Proteomes" id="UP000075420">
    <property type="component" value="Unassembled WGS sequence"/>
</dbReference>
<dbReference type="Pfam" id="PF02397">
    <property type="entry name" value="Bac_transf"/>
    <property type="match status" value="1"/>
</dbReference>
<protein>
    <recommendedName>
        <fullName evidence="3">Bacterial sugar transferase domain-containing protein</fullName>
    </recommendedName>
</protein>
<evidence type="ECO:0000313" key="4">
    <source>
        <dbReference type="EMBL" id="KYF57957.1"/>
    </source>
</evidence>
<reference evidence="4 5" key="1">
    <citation type="submission" date="2014-02" db="EMBL/GenBank/DDBJ databases">
        <title>The small core and large imbalanced accessory genome model reveals a collaborative survival strategy of Sorangium cellulosum strains in nature.</title>
        <authorList>
            <person name="Han K."/>
            <person name="Peng R."/>
            <person name="Blom J."/>
            <person name="Li Y.-Z."/>
        </authorList>
    </citation>
    <scope>NUCLEOTIDE SEQUENCE [LARGE SCALE GENOMIC DNA]</scope>
    <source>
        <strain evidence="4 5">So0157-25</strain>
    </source>
</reference>
<dbReference type="GO" id="GO:0016780">
    <property type="term" value="F:phosphotransferase activity, for other substituted phosphate groups"/>
    <property type="evidence" value="ECO:0007669"/>
    <property type="project" value="TreeGrafter"/>
</dbReference>
<sequence>MSIEMTAWDFAVPAPKRGAQRAVARLRRAALLLCLRLHAQRPRVRRAVDVVVAAVALVAALPVLALAAAAIKLTSRGPVFFAQERIGKHGHPFRMFKLRTMRTDAEATKAQLTADAGEDIRFKMRRDPRVTLVGRVFRKYSVDELPQLWNVLIGDMTLVGPRPPIRSEVERYSAYALRRLELRPGLTCLWQVRGRSDLPFIRQVELDIEYIDRTTLIDNVLVLSKTVLAVISGRGAY</sequence>
<accession>A0A150PQC8</accession>
<dbReference type="InterPro" id="IPR003362">
    <property type="entry name" value="Bact_transf"/>
</dbReference>
<dbReference type="AlphaFoldDB" id="A0A150PQC8"/>
<evidence type="ECO:0000313" key="5">
    <source>
        <dbReference type="Proteomes" id="UP000075420"/>
    </source>
</evidence>
<organism evidence="4 5">
    <name type="scientific">Sorangium cellulosum</name>
    <name type="common">Polyangium cellulosum</name>
    <dbReference type="NCBI Taxonomy" id="56"/>
    <lineage>
        <taxon>Bacteria</taxon>
        <taxon>Pseudomonadati</taxon>
        <taxon>Myxococcota</taxon>
        <taxon>Polyangia</taxon>
        <taxon>Polyangiales</taxon>
        <taxon>Polyangiaceae</taxon>
        <taxon>Sorangium</taxon>
    </lineage>
</organism>
<keyword evidence="2" id="KW-0812">Transmembrane</keyword>
<keyword evidence="2" id="KW-0472">Membrane</keyword>
<keyword evidence="2" id="KW-1133">Transmembrane helix</keyword>
<comment type="caution">
    <text evidence="4">The sequence shown here is derived from an EMBL/GenBank/DDBJ whole genome shotgun (WGS) entry which is preliminary data.</text>
</comment>
<dbReference type="PANTHER" id="PTHR30576:SF10">
    <property type="entry name" value="SLL5057 PROTEIN"/>
    <property type="match status" value="1"/>
</dbReference>
<dbReference type="EMBL" id="JELY01000831">
    <property type="protein sequence ID" value="KYF57957.1"/>
    <property type="molecule type" value="Genomic_DNA"/>
</dbReference>